<dbReference type="PANTHER" id="PTHR21708">
    <property type="entry name" value="PROBABLE 2-DEHYDROPANTOATE 2-REDUCTASE"/>
    <property type="match status" value="1"/>
</dbReference>
<dbReference type="UniPathway" id="UPA00028">
    <property type="reaction ID" value="UER00004"/>
</dbReference>
<comment type="catalytic activity">
    <reaction evidence="4">
        <text>6-phospho-D-gluconate + NADP(+) = D-ribulose 5-phosphate + CO2 + NADPH</text>
        <dbReference type="Rhea" id="RHEA:10116"/>
        <dbReference type="ChEBI" id="CHEBI:16526"/>
        <dbReference type="ChEBI" id="CHEBI:57783"/>
        <dbReference type="ChEBI" id="CHEBI:58121"/>
        <dbReference type="ChEBI" id="CHEBI:58349"/>
        <dbReference type="ChEBI" id="CHEBI:58759"/>
        <dbReference type="EC" id="1.1.1.44"/>
    </reaction>
</comment>
<accession>A0A380GZN4</accession>
<gene>
    <name evidence="8" type="primary">panE_1</name>
    <name evidence="8" type="ORF">NCTC11807_00442</name>
</gene>
<dbReference type="InterPro" id="IPR013332">
    <property type="entry name" value="KPR_N"/>
</dbReference>
<dbReference type="Gene3D" id="1.10.1040.10">
    <property type="entry name" value="N-(1-d-carboxylethyl)-l-norvaline Dehydrogenase, domain 2"/>
    <property type="match status" value="1"/>
</dbReference>
<dbReference type="GO" id="GO:0015940">
    <property type="term" value="P:pantothenate biosynthetic process"/>
    <property type="evidence" value="ECO:0007669"/>
    <property type="project" value="UniProtKB-UniPathway"/>
</dbReference>
<feature type="domain" description="Ketopantoate reductase N-terminal" evidence="6">
    <location>
        <begin position="3"/>
        <end position="136"/>
    </location>
</feature>
<dbReference type="RefSeq" id="WP_115312626.1">
    <property type="nucleotide sequence ID" value="NZ_CP066042.1"/>
</dbReference>
<dbReference type="Pfam" id="PF02558">
    <property type="entry name" value="ApbA"/>
    <property type="match status" value="1"/>
</dbReference>
<evidence type="ECO:0000256" key="5">
    <source>
        <dbReference type="RuleBase" id="RU362068"/>
    </source>
</evidence>
<dbReference type="InterPro" id="IPR008927">
    <property type="entry name" value="6-PGluconate_DH-like_C_sf"/>
</dbReference>
<dbReference type="SUPFAM" id="SSF51735">
    <property type="entry name" value="NAD(P)-binding Rossmann-fold domains"/>
    <property type="match status" value="1"/>
</dbReference>
<keyword evidence="5" id="KW-0566">Pantothenate biosynthesis</keyword>
<dbReference type="PANTHER" id="PTHR21708:SF26">
    <property type="entry name" value="2-DEHYDROPANTOATE 2-REDUCTASE"/>
    <property type="match status" value="1"/>
</dbReference>
<comment type="catalytic activity">
    <reaction evidence="5">
        <text>(R)-pantoate + NADP(+) = 2-dehydropantoate + NADPH + H(+)</text>
        <dbReference type="Rhea" id="RHEA:16233"/>
        <dbReference type="ChEBI" id="CHEBI:11561"/>
        <dbReference type="ChEBI" id="CHEBI:15378"/>
        <dbReference type="ChEBI" id="CHEBI:15980"/>
        <dbReference type="ChEBI" id="CHEBI:57783"/>
        <dbReference type="ChEBI" id="CHEBI:58349"/>
        <dbReference type="EC" id="1.1.1.169"/>
    </reaction>
</comment>
<dbReference type="AlphaFoldDB" id="A0A380GZN4"/>
<evidence type="ECO:0000313" key="9">
    <source>
        <dbReference type="Proteomes" id="UP000255425"/>
    </source>
</evidence>
<organism evidence="8 9">
    <name type="scientific">Staphylococcus saccharolyticus</name>
    <dbReference type="NCBI Taxonomy" id="33028"/>
    <lineage>
        <taxon>Bacteria</taxon>
        <taxon>Bacillati</taxon>
        <taxon>Bacillota</taxon>
        <taxon>Bacilli</taxon>
        <taxon>Bacillales</taxon>
        <taxon>Staphylococcaceae</taxon>
        <taxon>Staphylococcus</taxon>
    </lineage>
</organism>
<proteinExistence type="inferred from homology"/>
<protein>
    <recommendedName>
        <fullName evidence="5">2-dehydropantoate 2-reductase</fullName>
        <ecNumber evidence="5">1.1.1.169</ecNumber>
    </recommendedName>
    <alternativeName>
        <fullName evidence="5">Ketopantoate reductase</fullName>
    </alternativeName>
</protein>
<evidence type="ECO:0000256" key="2">
    <source>
        <dbReference type="ARBA" id="ARBA00022857"/>
    </source>
</evidence>
<keyword evidence="2 5" id="KW-0521">NADP</keyword>
<comment type="function">
    <text evidence="5">Catalyzes the NADPH-dependent reduction of ketopantoate into pantoic acid.</text>
</comment>
<keyword evidence="9" id="KW-1185">Reference proteome</keyword>
<evidence type="ECO:0000259" key="7">
    <source>
        <dbReference type="Pfam" id="PF08546"/>
    </source>
</evidence>
<dbReference type="InterPro" id="IPR003710">
    <property type="entry name" value="ApbA"/>
</dbReference>
<dbReference type="GO" id="GO:0005737">
    <property type="term" value="C:cytoplasm"/>
    <property type="evidence" value="ECO:0007669"/>
    <property type="project" value="TreeGrafter"/>
</dbReference>
<dbReference type="NCBIfam" id="NF009542">
    <property type="entry name" value="PRK12921.1-4"/>
    <property type="match status" value="1"/>
</dbReference>
<sequence>MTIAIIGPGAVGTTIAAEIKKVLPETQLIGRYDKTMSYFPENTTHRFDIEVTSYDRVKQLFDVIIIAVKTHQLDSVIKQLSTIAHKDSLIILAQNGYGQVERIPYPNVFQAVVYISGQKINHQIKHFRDYQLYIQDNTLTRQFKNEIIGSKLNVTLEPNIEMKIWYKLLVNLGINSITALVHQPTKVLQYPHMTELCRHILADGVQVAYSEGIYFNETIIGDIMNIYAGYPNEMGTSVYYDVMNGNPLEIDAIQGYIYRRARYHQLKTPYLDTVYTFLSAYHLKYKHS</sequence>
<dbReference type="InterPro" id="IPR036291">
    <property type="entry name" value="NAD(P)-bd_dom_sf"/>
</dbReference>
<dbReference type="Proteomes" id="UP000255425">
    <property type="component" value="Unassembled WGS sequence"/>
</dbReference>
<evidence type="ECO:0000259" key="6">
    <source>
        <dbReference type="Pfam" id="PF02558"/>
    </source>
</evidence>
<evidence type="ECO:0000313" key="8">
    <source>
        <dbReference type="EMBL" id="SUM68157.1"/>
    </source>
</evidence>
<name>A0A380GZN4_9STAP</name>
<dbReference type="InterPro" id="IPR051402">
    <property type="entry name" value="KPR-Related"/>
</dbReference>
<evidence type="ECO:0000256" key="4">
    <source>
        <dbReference type="ARBA" id="ARBA00048640"/>
    </source>
</evidence>
<dbReference type="Pfam" id="PF08546">
    <property type="entry name" value="ApbA_C"/>
    <property type="match status" value="1"/>
</dbReference>
<dbReference type="FunFam" id="1.10.1040.10:FF:000017">
    <property type="entry name" value="2-dehydropantoate 2-reductase"/>
    <property type="match status" value="1"/>
</dbReference>
<dbReference type="EC" id="1.1.1.169" evidence="5"/>
<dbReference type="Gene3D" id="3.40.50.720">
    <property type="entry name" value="NAD(P)-binding Rossmann-like Domain"/>
    <property type="match status" value="1"/>
</dbReference>
<reference evidence="8 9" key="1">
    <citation type="submission" date="2018-06" db="EMBL/GenBank/DDBJ databases">
        <authorList>
            <consortium name="Pathogen Informatics"/>
            <person name="Doyle S."/>
        </authorList>
    </citation>
    <scope>NUCLEOTIDE SEQUENCE [LARGE SCALE GENOMIC DNA]</scope>
    <source>
        <strain evidence="8 9">NCTC11807</strain>
    </source>
</reference>
<feature type="domain" description="Ketopantoate reductase C-terminal" evidence="7">
    <location>
        <begin position="159"/>
        <end position="281"/>
    </location>
</feature>
<dbReference type="InterPro" id="IPR013328">
    <property type="entry name" value="6PGD_dom2"/>
</dbReference>
<dbReference type="NCBIfam" id="TIGR00745">
    <property type="entry name" value="apbA_panE"/>
    <property type="match status" value="1"/>
</dbReference>
<dbReference type="InterPro" id="IPR013752">
    <property type="entry name" value="KPA_reductase"/>
</dbReference>
<dbReference type="GeneID" id="63935078"/>
<evidence type="ECO:0000256" key="1">
    <source>
        <dbReference type="ARBA" id="ARBA00007870"/>
    </source>
</evidence>
<dbReference type="GO" id="GO:0008677">
    <property type="term" value="F:2-dehydropantoate 2-reductase activity"/>
    <property type="evidence" value="ECO:0007669"/>
    <property type="project" value="UniProtKB-EC"/>
</dbReference>
<comment type="similarity">
    <text evidence="1 5">Belongs to the ketopantoate reductase family.</text>
</comment>
<dbReference type="EMBL" id="UHDZ01000001">
    <property type="protein sequence ID" value="SUM68157.1"/>
    <property type="molecule type" value="Genomic_DNA"/>
</dbReference>
<dbReference type="GO" id="GO:0004616">
    <property type="term" value="F:phosphogluconate dehydrogenase (decarboxylating) activity"/>
    <property type="evidence" value="ECO:0007669"/>
    <property type="project" value="UniProtKB-EC"/>
</dbReference>
<comment type="pathway">
    <text evidence="5">Cofactor biosynthesis; (R)-pantothenate biosynthesis; (R)-pantoate from 3-methyl-2-oxobutanoate: step 2/2.</text>
</comment>
<keyword evidence="3 5" id="KW-0560">Oxidoreductase</keyword>
<evidence type="ECO:0000256" key="3">
    <source>
        <dbReference type="ARBA" id="ARBA00023002"/>
    </source>
</evidence>
<dbReference type="SUPFAM" id="SSF48179">
    <property type="entry name" value="6-phosphogluconate dehydrogenase C-terminal domain-like"/>
    <property type="match status" value="1"/>
</dbReference>